<dbReference type="AlphaFoldDB" id="A0AAV7JXH8"/>
<proteinExistence type="predicted"/>
<accession>A0AAV7JXH8</accession>
<keyword evidence="2" id="KW-1185">Reference proteome</keyword>
<dbReference type="EMBL" id="JAKMXF010000277">
    <property type="protein sequence ID" value="KAI6653401.1"/>
    <property type="molecule type" value="Genomic_DNA"/>
</dbReference>
<organism evidence="1 2">
    <name type="scientific">Oopsacas minuta</name>
    <dbReference type="NCBI Taxonomy" id="111878"/>
    <lineage>
        <taxon>Eukaryota</taxon>
        <taxon>Metazoa</taxon>
        <taxon>Porifera</taxon>
        <taxon>Hexactinellida</taxon>
        <taxon>Hexasterophora</taxon>
        <taxon>Lyssacinosida</taxon>
        <taxon>Leucopsacidae</taxon>
        <taxon>Oopsacas</taxon>
    </lineage>
</organism>
<reference evidence="1 2" key="1">
    <citation type="journal article" date="2023" name="BMC Biol.">
        <title>The compact genome of the sponge Oopsacas minuta (Hexactinellida) is lacking key metazoan core genes.</title>
        <authorList>
            <person name="Santini S."/>
            <person name="Schenkelaars Q."/>
            <person name="Jourda C."/>
            <person name="Duchesne M."/>
            <person name="Belahbib H."/>
            <person name="Rocher C."/>
            <person name="Selva M."/>
            <person name="Riesgo A."/>
            <person name="Vervoort M."/>
            <person name="Leys S.P."/>
            <person name="Kodjabachian L."/>
            <person name="Le Bivic A."/>
            <person name="Borchiellini C."/>
            <person name="Claverie J.M."/>
            <person name="Renard E."/>
        </authorList>
    </citation>
    <scope>NUCLEOTIDE SEQUENCE [LARGE SCALE GENOMIC DNA]</scope>
    <source>
        <strain evidence="1">SPO-2</strain>
    </source>
</reference>
<name>A0AAV7JXH8_9METZ</name>
<evidence type="ECO:0000313" key="2">
    <source>
        <dbReference type="Proteomes" id="UP001165289"/>
    </source>
</evidence>
<dbReference type="Proteomes" id="UP001165289">
    <property type="component" value="Unassembled WGS sequence"/>
</dbReference>
<comment type="caution">
    <text evidence="1">The sequence shown here is derived from an EMBL/GenBank/DDBJ whole genome shotgun (WGS) entry which is preliminary data.</text>
</comment>
<evidence type="ECO:0000313" key="1">
    <source>
        <dbReference type="EMBL" id="KAI6653401.1"/>
    </source>
</evidence>
<sequence length="277" mass="32007">MGYGNSKVANKPHSQQTHLIVHTLAQENIEQVNKQCDEVEPKSKPIQVCNEYNENIEDVELKNTELDSYFVRQAFGQFLPKYHVVIISGNKIDEEIPTSRNVVMQVLRDPEVILTPDPTAKYLSYGKTETRYTLYLARKNDDLSNLKFLYHWNTSGDTFVSSPYFDQNPQVDKRIKCDIKSIKYALLGEHPISAIVKVLETIKSDRKGENNGLDGPDFLWLQEGRDENFSISIPDKPIPDKPMFWKDIKDKKISKEPKPPVKLTKNQAKMLHLRFRD</sequence>
<gene>
    <name evidence="1" type="ORF">LOD99_3620</name>
</gene>
<protein>
    <submittedName>
        <fullName evidence="1">Uncharacterized protein</fullName>
    </submittedName>
</protein>